<dbReference type="AlphaFoldDB" id="A0A0H4X522"/>
<evidence type="ECO:0000313" key="3">
    <source>
        <dbReference type="Proteomes" id="UP000009026"/>
    </source>
</evidence>
<dbReference type="STRING" id="1297742.A176_007753"/>
<feature type="domain" description="DUF6311" evidence="1">
    <location>
        <begin position="7"/>
        <end position="67"/>
    </location>
</feature>
<proteinExistence type="predicted"/>
<reference evidence="2 3" key="1">
    <citation type="journal article" date="2016" name="PLoS ONE">
        <title>Complete Genome Sequence and Comparative Genomics of a Novel Myxobacterium Myxococcus hansupus.</title>
        <authorList>
            <person name="Sharma G."/>
            <person name="Narwani T."/>
            <person name="Subramanian S."/>
        </authorList>
    </citation>
    <scope>NUCLEOTIDE SEQUENCE [LARGE SCALE GENOMIC DNA]</scope>
    <source>
        <strain evidence="3">mixupus</strain>
    </source>
</reference>
<gene>
    <name evidence="2" type="ORF">A176_007753</name>
</gene>
<dbReference type="OrthoDB" id="1814621at2"/>
<dbReference type="RefSeq" id="WP_049872441.1">
    <property type="nucleotide sequence ID" value="NZ_CP012109.1"/>
</dbReference>
<evidence type="ECO:0000313" key="2">
    <source>
        <dbReference type="EMBL" id="AKQ70841.1"/>
    </source>
</evidence>
<dbReference type="KEGG" id="mym:A176_007753"/>
<evidence type="ECO:0000259" key="1">
    <source>
        <dbReference type="Pfam" id="PF25853"/>
    </source>
</evidence>
<organism evidence="2 3">
    <name type="scientific">Pseudomyxococcus hansupus</name>
    <dbReference type="NCBI Taxonomy" id="1297742"/>
    <lineage>
        <taxon>Bacteria</taxon>
        <taxon>Pseudomonadati</taxon>
        <taxon>Myxococcota</taxon>
        <taxon>Myxococcia</taxon>
        <taxon>Myxococcales</taxon>
        <taxon>Cystobacterineae</taxon>
        <taxon>Myxococcaceae</taxon>
        <taxon>Pseudomyxococcus</taxon>
    </lineage>
</organism>
<dbReference type="InterPro" id="IPR058671">
    <property type="entry name" value="DUF6311_C"/>
</dbReference>
<dbReference type="PATRIC" id="fig|1297742.4.peg.7887"/>
<accession>A0A0H4X522</accession>
<sequence>MENGFPEHTYVRFGDLAYRRGLTTNSGYSARLNEPRVAEVCAALMDDVEHGRLAEDTVYVVDAAKRPSSSGWATASPAAPWTATPCAWRHGTARSASP</sequence>
<protein>
    <recommendedName>
        <fullName evidence="1">DUF6311 domain-containing protein</fullName>
    </recommendedName>
</protein>
<dbReference type="Pfam" id="PF25853">
    <property type="entry name" value="DUF6311_C"/>
    <property type="match status" value="1"/>
</dbReference>
<dbReference type="Proteomes" id="UP000009026">
    <property type="component" value="Chromosome"/>
</dbReference>
<name>A0A0H4X522_9BACT</name>
<keyword evidence="3" id="KW-1185">Reference proteome</keyword>
<dbReference type="EMBL" id="CP012109">
    <property type="protein sequence ID" value="AKQ70841.1"/>
    <property type="molecule type" value="Genomic_DNA"/>
</dbReference>